<dbReference type="GO" id="GO:0005634">
    <property type="term" value="C:nucleus"/>
    <property type="evidence" value="ECO:0007669"/>
    <property type="project" value="UniProtKB-SubCell"/>
</dbReference>
<feature type="region of interest" description="Disordered" evidence="9">
    <location>
        <begin position="392"/>
        <end position="420"/>
    </location>
</feature>
<keyword evidence="7" id="KW-0539">Nucleus</keyword>
<keyword evidence="3" id="KW-0677">Repeat</keyword>
<keyword evidence="4 8" id="KW-0863">Zinc-finger</keyword>
<evidence type="ECO:0000313" key="11">
    <source>
        <dbReference type="EMBL" id="CAB3267917.1"/>
    </source>
</evidence>
<evidence type="ECO:0000256" key="6">
    <source>
        <dbReference type="ARBA" id="ARBA00023125"/>
    </source>
</evidence>
<proteinExistence type="evidence at transcript level"/>
<dbReference type="GO" id="GO:0003700">
    <property type="term" value="F:DNA-binding transcription factor activity"/>
    <property type="evidence" value="ECO:0007669"/>
    <property type="project" value="TreeGrafter"/>
</dbReference>
<dbReference type="InterPro" id="IPR050589">
    <property type="entry name" value="Ikaros_C2H2-ZF"/>
</dbReference>
<dbReference type="EMBL" id="LR792055">
    <property type="protein sequence ID" value="CAB3267917.1"/>
    <property type="molecule type" value="mRNA"/>
</dbReference>
<evidence type="ECO:0000256" key="4">
    <source>
        <dbReference type="ARBA" id="ARBA00022771"/>
    </source>
</evidence>
<gene>
    <name evidence="11" type="primary">Zfp109</name>
</gene>
<feature type="compositionally biased region" description="Basic residues" evidence="9">
    <location>
        <begin position="1"/>
        <end position="12"/>
    </location>
</feature>
<evidence type="ECO:0000256" key="5">
    <source>
        <dbReference type="ARBA" id="ARBA00022833"/>
    </source>
</evidence>
<dbReference type="PANTHER" id="PTHR24404">
    <property type="entry name" value="ZINC FINGER PROTEIN"/>
    <property type="match status" value="1"/>
</dbReference>
<dbReference type="SUPFAM" id="SSF57667">
    <property type="entry name" value="beta-beta-alpha zinc fingers"/>
    <property type="match status" value="2"/>
</dbReference>
<feature type="region of interest" description="Disordered" evidence="9">
    <location>
        <begin position="298"/>
        <end position="318"/>
    </location>
</feature>
<keyword evidence="2" id="KW-0479">Metal-binding</keyword>
<dbReference type="PROSITE" id="PS50157">
    <property type="entry name" value="ZINC_FINGER_C2H2_2"/>
    <property type="match status" value="3"/>
</dbReference>
<dbReference type="Gene3D" id="3.30.160.60">
    <property type="entry name" value="Classic Zinc Finger"/>
    <property type="match status" value="2"/>
</dbReference>
<keyword evidence="6" id="KW-0238">DNA-binding</keyword>
<protein>
    <submittedName>
        <fullName evidence="11">Zinc finger protein ZF(C2H2)-70</fullName>
    </submittedName>
</protein>
<feature type="region of interest" description="Disordered" evidence="9">
    <location>
        <begin position="182"/>
        <end position="209"/>
    </location>
</feature>
<feature type="region of interest" description="Disordered" evidence="9">
    <location>
        <begin position="1"/>
        <end position="32"/>
    </location>
</feature>
<evidence type="ECO:0000256" key="1">
    <source>
        <dbReference type="ARBA" id="ARBA00004123"/>
    </source>
</evidence>
<feature type="domain" description="C2H2-type" evidence="10">
    <location>
        <begin position="226"/>
        <end position="253"/>
    </location>
</feature>
<evidence type="ECO:0000256" key="3">
    <source>
        <dbReference type="ARBA" id="ARBA00022737"/>
    </source>
</evidence>
<dbReference type="PROSITE" id="PS00028">
    <property type="entry name" value="ZINC_FINGER_C2H2_1"/>
    <property type="match status" value="1"/>
</dbReference>
<feature type="domain" description="C2H2-type" evidence="10">
    <location>
        <begin position="340"/>
        <end position="367"/>
    </location>
</feature>
<feature type="domain" description="C2H2-type" evidence="10">
    <location>
        <begin position="368"/>
        <end position="398"/>
    </location>
</feature>
<evidence type="ECO:0000256" key="7">
    <source>
        <dbReference type="ARBA" id="ARBA00023242"/>
    </source>
</evidence>
<evidence type="ECO:0000259" key="10">
    <source>
        <dbReference type="PROSITE" id="PS50157"/>
    </source>
</evidence>
<feature type="compositionally biased region" description="Polar residues" evidence="9">
    <location>
        <begin position="182"/>
        <end position="191"/>
    </location>
</feature>
<dbReference type="GO" id="GO:0006357">
    <property type="term" value="P:regulation of transcription by RNA polymerase II"/>
    <property type="evidence" value="ECO:0007669"/>
    <property type="project" value="TreeGrafter"/>
</dbReference>
<reference evidence="11" key="1">
    <citation type="submission" date="2020-04" db="EMBL/GenBank/DDBJ databases">
        <authorList>
            <person name="Neveu A P."/>
        </authorList>
    </citation>
    <scope>NUCLEOTIDE SEQUENCE</scope>
    <source>
        <tissue evidence="11">Whole embryo</tissue>
    </source>
</reference>
<keyword evidence="5" id="KW-0862">Zinc</keyword>
<accession>A0A6F9DWU1</accession>
<dbReference type="GO" id="GO:0008270">
    <property type="term" value="F:zinc ion binding"/>
    <property type="evidence" value="ECO:0007669"/>
    <property type="project" value="UniProtKB-KW"/>
</dbReference>
<name>A0A6F9DWU1_9ASCI</name>
<evidence type="ECO:0000256" key="8">
    <source>
        <dbReference type="PROSITE-ProRule" id="PRU00042"/>
    </source>
</evidence>
<evidence type="ECO:0000256" key="2">
    <source>
        <dbReference type="ARBA" id="ARBA00022723"/>
    </source>
</evidence>
<dbReference type="InterPro" id="IPR036236">
    <property type="entry name" value="Znf_C2H2_sf"/>
</dbReference>
<evidence type="ECO:0000256" key="9">
    <source>
        <dbReference type="SAM" id="MobiDB-lite"/>
    </source>
</evidence>
<organism evidence="11">
    <name type="scientific">Phallusia mammillata</name>
    <dbReference type="NCBI Taxonomy" id="59560"/>
    <lineage>
        <taxon>Eukaryota</taxon>
        <taxon>Metazoa</taxon>
        <taxon>Chordata</taxon>
        <taxon>Tunicata</taxon>
        <taxon>Ascidiacea</taxon>
        <taxon>Phlebobranchia</taxon>
        <taxon>Ascidiidae</taxon>
        <taxon>Phallusia</taxon>
    </lineage>
</organism>
<dbReference type="PANTHER" id="PTHR24404:SF114">
    <property type="entry name" value="KLUMPFUSS, ISOFORM B-RELATED"/>
    <property type="match status" value="1"/>
</dbReference>
<comment type="subcellular location">
    <subcellularLocation>
        <location evidence="1">Nucleus</location>
    </subcellularLocation>
</comment>
<dbReference type="InterPro" id="IPR013087">
    <property type="entry name" value="Znf_C2H2_type"/>
</dbReference>
<dbReference type="AlphaFoldDB" id="A0A6F9DWU1"/>
<dbReference type="GO" id="GO:0000978">
    <property type="term" value="F:RNA polymerase II cis-regulatory region sequence-specific DNA binding"/>
    <property type="evidence" value="ECO:0007669"/>
    <property type="project" value="TreeGrafter"/>
</dbReference>
<dbReference type="SMART" id="SM00355">
    <property type="entry name" value="ZnF_C2H2"/>
    <property type="match status" value="5"/>
</dbReference>
<dbReference type="Pfam" id="PF00096">
    <property type="entry name" value="zf-C2H2"/>
    <property type="match status" value="1"/>
</dbReference>
<sequence length="458" mass="51743">MVIMSFKRKNTKPTRVSESSPGFEVQDGLSPVGISPTLSPNDRRFDHFFHQHAIAKPPHFTYNEMAAHMHGVPFGHNPRYPHQPLAMSLDQPTMDHGNPAPWQVSLSLPNTLHDPPTMVPSTNGANTSKWQNPYNGNDYRDHNANEHASTAITHSASGGGNLQPDPKWEFSNANNEIRQNNEVIPQQSNLNGIDKMDSKPTSQPPAKKSRKIKFKYQNKSTADVKYKCDLCEYCTNRSDHYKRHVMTHSEEKPLKCGTCGYGTGRSDHFRRHLLRHGLNKDEIVMQCELNGIKTVAPSQSQSNHIRLQPPPKPVQENENLTSSYNAMNVSSTLNESAKKFRCDVCGYATDRSSHYHRHLKTHSDDRPFHCGKCGRKFKLETYLKKHRCSMRPLADDQPPVEHPQDGEVSPKAAPDPGLFPRHPIPNTPVCTGCGMWFSRFADFTNHICPHLVTNRILT</sequence>